<dbReference type="GO" id="GO:0043565">
    <property type="term" value="F:sequence-specific DNA binding"/>
    <property type="evidence" value="ECO:0007669"/>
    <property type="project" value="TreeGrafter"/>
</dbReference>
<dbReference type="Proteomes" id="UP000315252">
    <property type="component" value="Unassembled WGS sequence"/>
</dbReference>
<dbReference type="InterPro" id="IPR036390">
    <property type="entry name" value="WH_DNA-bd_sf"/>
</dbReference>
<dbReference type="Pfam" id="PF03466">
    <property type="entry name" value="LysR_substrate"/>
    <property type="match status" value="1"/>
</dbReference>
<evidence type="ECO:0000256" key="3">
    <source>
        <dbReference type="ARBA" id="ARBA00023125"/>
    </source>
</evidence>
<reference evidence="6 7" key="1">
    <citation type="submission" date="2019-06" db="EMBL/GenBank/DDBJ databases">
        <title>Whole genome sequence for Rhodospirillaceae sp. R148.</title>
        <authorList>
            <person name="Wang G."/>
        </authorList>
    </citation>
    <scope>NUCLEOTIDE SEQUENCE [LARGE SCALE GENOMIC DNA]</scope>
    <source>
        <strain evidence="6 7">R148</strain>
    </source>
</reference>
<dbReference type="InterPro" id="IPR000847">
    <property type="entry name" value="LysR_HTH_N"/>
</dbReference>
<dbReference type="RefSeq" id="WP_142895836.1">
    <property type="nucleotide sequence ID" value="NZ_ML660053.1"/>
</dbReference>
<dbReference type="AlphaFoldDB" id="A0A545TYA8"/>
<dbReference type="InterPro" id="IPR036388">
    <property type="entry name" value="WH-like_DNA-bd_sf"/>
</dbReference>
<evidence type="ECO:0000259" key="5">
    <source>
        <dbReference type="PROSITE" id="PS50931"/>
    </source>
</evidence>
<dbReference type="FunFam" id="1.10.10.10:FF:000001">
    <property type="entry name" value="LysR family transcriptional regulator"/>
    <property type="match status" value="1"/>
</dbReference>
<organism evidence="6 7">
    <name type="scientific">Denitrobaculum tricleocarpae</name>
    <dbReference type="NCBI Taxonomy" id="2591009"/>
    <lineage>
        <taxon>Bacteria</taxon>
        <taxon>Pseudomonadati</taxon>
        <taxon>Pseudomonadota</taxon>
        <taxon>Alphaproteobacteria</taxon>
        <taxon>Rhodospirillales</taxon>
        <taxon>Rhodospirillaceae</taxon>
        <taxon>Denitrobaculum</taxon>
    </lineage>
</organism>
<dbReference type="Gene3D" id="3.40.190.10">
    <property type="entry name" value="Periplasmic binding protein-like II"/>
    <property type="match status" value="2"/>
</dbReference>
<evidence type="ECO:0000256" key="2">
    <source>
        <dbReference type="ARBA" id="ARBA00023015"/>
    </source>
</evidence>
<dbReference type="EMBL" id="VHSH01000002">
    <property type="protein sequence ID" value="TQV82206.1"/>
    <property type="molecule type" value="Genomic_DNA"/>
</dbReference>
<feature type="domain" description="HTH lysR-type" evidence="5">
    <location>
        <begin position="12"/>
        <end position="69"/>
    </location>
</feature>
<evidence type="ECO:0000313" key="7">
    <source>
        <dbReference type="Proteomes" id="UP000315252"/>
    </source>
</evidence>
<dbReference type="GO" id="GO:0006351">
    <property type="term" value="P:DNA-templated transcription"/>
    <property type="evidence" value="ECO:0007669"/>
    <property type="project" value="TreeGrafter"/>
</dbReference>
<gene>
    <name evidence="6" type="ORF">FKG95_08280</name>
</gene>
<keyword evidence="7" id="KW-1185">Reference proteome</keyword>
<dbReference type="OrthoDB" id="9804958at2"/>
<dbReference type="GO" id="GO:0003700">
    <property type="term" value="F:DNA-binding transcription factor activity"/>
    <property type="evidence" value="ECO:0007669"/>
    <property type="project" value="InterPro"/>
</dbReference>
<dbReference type="Pfam" id="PF00126">
    <property type="entry name" value="HTH_1"/>
    <property type="match status" value="1"/>
</dbReference>
<evidence type="ECO:0000256" key="4">
    <source>
        <dbReference type="ARBA" id="ARBA00023163"/>
    </source>
</evidence>
<comment type="caution">
    <text evidence="6">The sequence shown here is derived from an EMBL/GenBank/DDBJ whole genome shotgun (WGS) entry which is preliminary data.</text>
</comment>
<accession>A0A545TYA8</accession>
<keyword evidence="2" id="KW-0805">Transcription regulation</keyword>
<dbReference type="PRINTS" id="PR00039">
    <property type="entry name" value="HTHLYSR"/>
</dbReference>
<dbReference type="SUPFAM" id="SSF46785">
    <property type="entry name" value="Winged helix' DNA-binding domain"/>
    <property type="match status" value="1"/>
</dbReference>
<protein>
    <submittedName>
        <fullName evidence="6">LysR family transcriptional regulator</fullName>
    </submittedName>
</protein>
<dbReference type="PROSITE" id="PS50931">
    <property type="entry name" value="HTH_LYSR"/>
    <property type="match status" value="1"/>
</dbReference>
<keyword evidence="4" id="KW-0804">Transcription</keyword>
<keyword evidence="3" id="KW-0238">DNA-binding</keyword>
<dbReference type="InterPro" id="IPR005119">
    <property type="entry name" value="LysR_subst-bd"/>
</dbReference>
<name>A0A545TYA8_9PROT</name>
<proteinExistence type="inferred from homology"/>
<dbReference type="PANTHER" id="PTHR30537:SF74">
    <property type="entry name" value="HTH-TYPE TRANSCRIPTIONAL REGULATOR TRPI"/>
    <property type="match status" value="1"/>
</dbReference>
<comment type="similarity">
    <text evidence="1">Belongs to the LysR transcriptional regulatory family.</text>
</comment>
<evidence type="ECO:0000313" key="6">
    <source>
        <dbReference type="EMBL" id="TQV82206.1"/>
    </source>
</evidence>
<dbReference type="PANTHER" id="PTHR30537">
    <property type="entry name" value="HTH-TYPE TRANSCRIPTIONAL REGULATOR"/>
    <property type="match status" value="1"/>
</dbReference>
<dbReference type="Gene3D" id="1.10.10.10">
    <property type="entry name" value="Winged helix-like DNA-binding domain superfamily/Winged helix DNA-binding domain"/>
    <property type="match status" value="1"/>
</dbReference>
<evidence type="ECO:0000256" key="1">
    <source>
        <dbReference type="ARBA" id="ARBA00009437"/>
    </source>
</evidence>
<sequence>MQNPPQGASDSLILAALPAIEAAARLSSFTRAAQELGLTQGAVSRRIQSLESHLGVALFTRQGRAVKITTDGLRLAESATAILRQIESTRLELSGDLTGSLRIGVLPSLGGLWLAPRLQAFTRLHPGLSVSVSTVDADFSAAHKDPVNWDPSLLDIVLTWGHGGWTPLTAISLFREEMIAVCSPDFKARHGIEITADLWTAPRLAHTTRPNAWDAFAEARSVSVTSGLQPQLAFDHFYMIREGALAGSGAALLPAFLIADDLAKGTLIQTGPTWPTGAQYAVVGTSTAFARPAAKAFLDWLAVV</sequence>
<dbReference type="InterPro" id="IPR058163">
    <property type="entry name" value="LysR-type_TF_proteobact-type"/>
</dbReference>
<dbReference type="SUPFAM" id="SSF53850">
    <property type="entry name" value="Periplasmic binding protein-like II"/>
    <property type="match status" value="1"/>
</dbReference>